<name>A0ABV8LIX9_9ACTN</name>
<evidence type="ECO:0000313" key="3">
    <source>
        <dbReference type="Proteomes" id="UP001595816"/>
    </source>
</evidence>
<reference evidence="3" key="1">
    <citation type="journal article" date="2019" name="Int. J. Syst. Evol. Microbiol.">
        <title>The Global Catalogue of Microorganisms (GCM) 10K type strain sequencing project: providing services to taxonomists for standard genome sequencing and annotation.</title>
        <authorList>
            <consortium name="The Broad Institute Genomics Platform"/>
            <consortium name="The Broad Institute Genome Sequencing Center for Infectious Disease"/>
            <person name="Wu L."/>
            <person name="Ma J."/>
        </authorList>
    </citation>
    <scope>NUCLEOTIDE SEQUENCE [LARGE SCALE GENOMIC DNA]</scope>
    <source>
        <strain evidence="3">CGMCC 4.7289</strain>
    </source>
</reference>
<feature type="compositionally biased region" description="Basic and acidic residues" evidence="1">
    <location>
        <begin position="463"/>
        <end position="493"/>
    </location>
</feature>
<proteinExistence type="predicted"/>
<protein>
    <submittedName>
        <fullName evidence="2">Uncharacterized protein</fullName>
    </submittedName>
</protein>
<comment type="caution">
    <text evidence="2">The sequence shown here is derived from an EMBL/GenBank/DDBJ whole genome shotgun (WGS) entry which is preliminary data.</text>
</comment>
<accession>A0ABV8LIX9</accession>
<feature type="region of interest" description="Disordered" evidence="1">
    <location>
        <begin position="463"/>
        <end position="502"/>
    </location>
</feature>
<dbReference type="Proteomes" id="UP001595816">
    <property type="component" value="Unassembled WGS sequence"/>
</dbReference>
<keyword evidence="3" id="KW-1185">Reference proteome</keyword>
<dbReference type="EMBL" id="JBHSAY010000005">
    <property type="protein sequence ID" value="MFC4130897.1"/>
    <property type="molecule type" value="Genomic_DNA"/>
</dbReference>
<gene>
    <name evidence="2" type="ORF">ACFOZ4_09815</name>
</gene>
<evidence type="ECO:0000313" key="2">
    <source>
        <dbReference type="EMBL" id="MFC4130897.1"/>
    </source>
</evidence>
<evidence type="ECO:0000256" key="1">
    <source>
        <dbReference type="SAM" id="MobiDB-lite"/>
    </source>
</evidence>
<organism evidence="2 3">
    <name type="scientific">Hamadaea flava</name>
    <dbReference type="NCBI Taxonomy" id="1742688"/>
    <lineage>
        <taxon>Bacteria</taxon>
        <taxon>Bacillati</taxon>
        <taxon>Actinomycetota</taxon>
        <taxon>Actinomycetes</taxon>
        <taxon>Micromonosporales</taxon>
        <taxon>Micromonosporaceae</taxon>
        <taxon>Hamadaea</taxon>
    </lineage>
</organism>
<dbReference type="RefSeq" id="WP_253756993.1">
    <property type="nucleotide sequence ID" value="NZ_JAMZDZ010000001.1"/>
</dbReference>
<sequence length="502" mass="57567">MKFSEHYDVERRQEDDWFDVYLRVDSKLFVDPFLIYDNVSPFWSGAHDQILGFFEIVFGLVAESKGDERSLAWKKASRLLMFPEPAEFCLGMAEASPNGSGSGSGLQQGMLSGVKTALGLGIENVDHIETLVLFQGGMGVDRISDAVCNILKSRFIEYTQDVCRRHDIPMQEFRVRNARWSTEHARWADADVELPANPYFKNRPVLLVPKEFLKEMPIVTPEAFWRYAWANHSEALRGDFNYDIAKNVDRWTMARLARQNPDIVADYLSKMEATDHKPYPVDRDPKFLVRWYDVGAEIAARSPLAFLPASPEEFPQFVKAVLDAFTHYIEHQNGWEMLWESSGRPVTERKVQRMFHGAAINYCRANDVDLTGEANAGRGPVDFKFSKSWSARALVEMKLMSNSHFWDGILEQTKEYLIAEEIRVAYFVAVAFEDKDLDPKTTEKITRAAEIVARKHPDVEVRPMIIDARRQESASKLRADQDTRDELHRKTDTDTDTDSDSD</sequence>